<name>A0ABU2M6W2_9ACTN</name>
<evidence type="ECO:0000256" key="4">
    <source>
        <dbReference type="ARBA" id="ARBA00013346"/>
    </source>
</evidence>
<protein>
    <recommendedName>
        <fullName evidence="4">Protein-L-isoaspartate O-methyltransferase</fullName>
        <ecNumber evidence="3">2.1.1.77</ecNumber>
    </recommendedName>
    <alternativeName>
        <fullName evidence="11">L-isoaspartyl protein carboxyl methyltransferase</fullName>
    </alternativeName>
    <alternativeName>
        <fullName evidence="9">Protein L-isoaspartyl methyltransferase</fullName>
    </alternativeName>
    <alternativeName>
        <fullName evidence="10">Protein-beta-aspartate methyltransferase</fullName>
    </alternativeName>
</protein>
<organism evidence="12 13">
    <name type="scientific">Nocardiopsis lambiniae</name>
    <dbReference type="NCBI Taxonomy" id="3075539"/>
    <lineage>
        <taxon>Bacteria</taxon>
        <taxon>Bacillati</taxon>
        <taxon>Actinomycetota</taxon>
        <taxon>Actinomycetes</taxon>
        <taxon>Streptosporangiales</taxon>
        <taxon>Nocardiopsidaceae</taxon>
        <taxon>Nocardiopsis</taxon>
    </lineage>
</organism>
<evidence type="ECO:0000313" key="12">
    <source>
        <dbReference type="EMBL" id="MDT0328410.1"/>
    </source>
</evidence>
<dbReference type="InterPro" id="IPR029063">
    <property type="entry name" value="SAM-dependent_MTases_sf"/>
</dbReference>
<dbReference type="RefSeq" id="WP_311511135.1">
    <property type="nucleotide sequence ID" value="NZ_JAVREP010000004.1"/>
</dbReference>
<dbReference type="Proteomes" id="UP001183390">
    <property type="component" value="Unassembled WGS sequence"/>
</dbReference>
<keyword evidence="6" id="KW-0489">Methyltransferase</keyword>
<evidence type="ECO:0000256" key="11">
    <source>
        <dbReference type="ARBA" id="ARBA00031350"/>
    </source>
</evidence>
<sequence>MELDDMHERLVTALEASDTIRAAFADRPRHRFIPDMVWPSATGLPLFRNADPERWARIVYAQDAVTIQANDGGAGPRNEPGSSSSAPQLMADMIAAARVEPGMSVLEIGTGSGWNAAILSSLVGPTGRVTTVEIDPDVAAHARTRLEGTGVRVVNDVLPPEADAHDAVIATCAVSRVPPEWLARIGPGAVVVTPWAASSDWQRTPVAALVKTEEGHASGPFVCDAMFMHDRTQRVPDGDFPGVGHRPETTTVVPFTSGEVVERDLLTRLMLMLPGVRVGLGLRPFNGGHGRIVYLGAPDGSWAYLWPDGSVTGGGSLPLAERLEDAHQRLSQANAPDLEEFSLEVGPPDGTCRVRAGSLGAWKHAPGSY</sequence>
<keyword evidence="7" id="KW-0808">Transferase</keyword>
<evidence type="ECO:0000256" key="8">
    <source>
        <dbReference type="ARBA" id="ARBA00022691"/>
    </source>
</evidence>
<evidence type="ECO:0000256" key="10">
    <source>
        <dbReference type="ARBA" id="ARBA00031323"/>
    </source>
</evidence>
<keyword evidence="13" id="KW-1185">Reference proteome</keyword>
<comment type="similarity">
    <text evidence="2">Belongs to the methyltransferase superfamily. L-isoaspartyl/D-aspartyl protein methyltransferase family.</text>
</comment>
<dbReference type="PANTHER" id="PTHR11579">
    <property type="entry name" value="PROTEIN-L-ISOASPARTATE O-METHYLTRANSFERASE"/>
    <property type="match status" value="1"/>
</dbReference>
<proteinExistence type="inferred from homology"/>
<evidence type="ECO:0000256" key="7">
    <source>
        <dbReference type="ARBA" id="ARBA00022679"/>
    </source>
</evidence>
<evidence type="ECO:0000313" key="13">
    <source>
        <dbReference type="Proteomes" id="UP001183390"/>
    </source>
</evidence>
<evidence type="ECO:0000256" key="9">
    <source>
        <dbReference type="ARBA" id="ARBA00030757"/>
    </source>
</evidence>
<evidence type="ECO:0000256" key="5">
    <source>
        <dbReference type="ARBA" id="ARBA00022490"/>
    </source>
</evidence>
<evidence type="ECO:0000256" key="2">
    <source>
        <dbReference type="ARBA" id="ARBA00005369"/>
    </source>
</evidence>
<comment type="caution">
    <text evidence="12">The sequence shown here is derived from an EMBL/GenBank/DDBJ whole genome shotgun (WGS) entry which is preliminary data.</text>
</comment>
<accession>A0ABU2M6W2</accession>
<dbReference type="Pfam" id="PF01135">
    <property type="entry name" value="PCMT"/>
    <property type="match status" value="1"/>
</dbReference>
<comment type="subcellular location">
    <subcellularLocation>
        <location evidence="1">Cytoplasm</location>
    </subcellularLocation>
</comment>
<dbReference type="PANTHER" id="PTHR11579:SF0">
    <property type="entry name" value="PROTEIN-L-ISOASPARTATE(D-ASPARTATE) O-METHYLTRANSFERASE"/>
    <property type="match status" value="1"/>
</dbReference>
<dbReference type="SUPFAM" id="SSF53335">
    <property type="entry name" value="S-adenosyl-L-methionine-dependent methyltransferases"/>
    <property type="match status" value="1"/>
</dbReference>
<gene>
    <name evidence="12" type="ORF">RM479_08290</name>
</gene>
<dbReference type="CDD" id="cd02440">
    <property type="entry name" value="AdoMet_MTases"/>
    <property type="match status" value="1"/>
</dbReference>
<keyword evidence="8" id="KW-0949">S-adenosyl-L-methionine</keyword>
<reference evidence="13" key="1">
    <citation type="submission" date="2023-07" db="EMBL/GenBank/DDBJ databases">
        <title>30 novel species of actinomycetes from the DSMZ collection.</title>
        <authorList>
            <person name="Nouioui I."/>
        </authorList>
    </citation>
    <scope>NUCLEOTIDE SEQUENCE [LARGE SCALE GENOMIC DNA]</scope>
    <source>
        <strain evidence="13">DSM 44743</strain>
    </source>
</reference>
<dbReference type="EMBL" id="JAVREP010000004">
    <property type="protein sequence ID" value="MDT0328410.1"/>
    <property type="molecule type" value="Genomic_DNA"/>
</dbReference>
<dbReference type="EC" id="2.1.1.77" evidence="3"/>
<keyword evidence="5" id="KW-0963">Cytoplasm</keyword>
<dbReference type="Gene3D" id="3.40.50.150">
    <property type="entry name" value="Vaccinia Virus protein VP39"/>
    <property type="match status" value="1"/>
</dbReference>
<dbReference type="InterPro" id="IPR000682">
    <property type="entry name" value="PCMT"/>
</dbReference>
<evidence type="ECO:0000256" key="3">
    <source>
        <dbReference type="ARBA" id="ARBA00011890"/>
    </source>
</evidence>
<evidence type="ECO:0000256" key="1">
    <source>
        <dbReference type="ARBA" id="ARBA00004496"/>
    </source>
</evidence>
<evidence type="ECO:0000256" key="6">
    <source>
        <dbReference type="ARBA" id="ARBA00022603"/>
    </source>
</evidence>